<dbReference type="SUPFAM" id="SSF55545">
    <property type="entry name" value="beta-N-acetylhexosaminidase-like domain"/>
    <property type="match status" value="1"/>
</dbReference>
<evidence type="ECO:0000256" key="1">
    <source>
        <dbReference type="ARBA" id="ARBA00001231"/>
    </source>
</evidence>
<reference evidence="12" key="1">
    <citation type="submission" date="2021-01" db="EMBL/GenBank/DDBJ databases">
        <title>Intestinitalea alba gen. nov., sp. nov., a novel genus of the family Enterobacteriaceae, isolated from the gut of the plastic-eating mealworm Tenebrio molitor L.</title>
        <authorList>
            <person name="Yang Y."/>
        </authorList>
    </citation>
    <scope>NUCLEOTIDE SEQUENCE</scope>
    <source>
        <strain evidence="12">BIT-L3</strain>
    </source>
</reference>
<evidence type="ECO:0000256" key="6">
    <source>
        <dbReference type="ARBA" id="ARBA00030512"/>
    </source>
</evidence>
<comment type="caution">
    <text evidence="12">The sequence shown here is derived from an EMBL/GenBank/DDBJ whole genome shotgun (WGS) entry which is preliminary data.</text>
</comment>
<dbReference type="Gene3D" id="3.20.20.80">
    <property type="entry name" value="Glycosidases"/>
    <property type="match status" value="2"/>
</dbReference>
<feature type="chain" id="PRO_5035435326" description="beta-N-acetylhexosaminidase" evidence="9">
    <location>
        <begin position="23"/>
        <end position="802"/>
    </location>
</feature>
<dbReference type="SUPFAM" id="SSF51445">
    <property type="entry name" value="(Trans)glycosidases"/>
    <property type="match status" value="1"/>
</dbReference>
<comment type="catalytic activity">
    <reaction evidence="1">
        <text>Hydrolysis of terminal non-reducing N-acetyl-D-hexosamine residues in N-acetyl-beta-D-hexosaminides.</text>
        <dbReference type="EC" id="3.2.1.52"/>
    </reaction>
</comment>
<dbReference type="PANTHER" id="PTHR22600">
    <property type="entry name" value="BETA-HEXOSAMINIDASE"/>
    <property type="match status" value="1"/>
</dbReference>
<dbReference type="Proteomes" id="UP000659047">
    <property type="component" value="Unassembled WGS sequence"/>
</dbReference>
<accession>A0A8K0V275</accession>
<dbReference type="Gene3D" id="3.30.379.10">
    <property type="entry name" value="Chitobiase/beta-hexosaminidase domain 2-like"/>
    <property type="match status" value="1"/>
</dbReference>
<evidence type="ECO:0000256" key="7">
    <source>
        <dbReference type="ARBA" id="ARBA00033000"/>
    </source>
</evidence>
<dbReference type="PRINTS" id="PR00738">
    <property type="entry name" value="GLHYDRLASE20"/>
</dbReference>
<name>A0A8K0V275_9ENTR</name>
<dbReference type="InterPro" id="IPR017853">
    <property type="entry name" value="GH"/>
</dbReference>
<dbReference type="RefSeq" id="WP_238713859.1">
    <property type="nucleotide sequence ID" value="NZ_JAEPBH010000022.1"/>
</dbReference>
<sequence length="802" mass="90670">MFRTARYAVLLCGAAMCFSALAAAPAGELSLMPWPKQVQYASQAGRLELNNGITINVEGDQLDEMVTRWRHRIALQTGWTLQPQSANVARPTIWIDIAQKVDPFPKEDSDESYRLSVSAQGIKLNAATRFGALRGMETVLQLIRPDANGVSIPWLTIEDSPRFAWRGLLLDSARHFLPVSTIMRQLDGMAAAKFNVLHWHLTDDQGWRFATAHYPRLQHMASDDLFYTQAQMREVVRYAARLGIRVVPEIDLPGHASAIAVAYPELMSAPGPYQMERRWGVLKPVLDPTNEAVYQFVDTLVGEVAAIFPDSYMHIGGDEVDDTHWKENPRIQQFMQEKNLADSRALQAWFNQRLETILEKHHRRMVGWDEIFHPSLPKNILIQSWQGQDALGNIANADYRGILSTGFYLDQPQSAAYHYRNEVWPQGLNGVDNLTPQDKAQSWSFTMPRLKGSAVEGSFTLIAGHEQQTWRGFVDFNGKSRRAVRNISWINDNQVTFSVDTWMGEVRPVLTFSNETLSGYFLVGNVRYPVSGKKQAAVPKGIAPTVPSEAQMANIIGGEAALWAENVVGSVLDIKLWPRAFTVAERLWSAKDVNNEDNMYQRMQRIDAWSTISAGTQQHGQALSHMMRLTGTGDVLALQILAQALEPAQYYTRHHLKYQAGNYHQFEPLNRMADGLAPESMTVRQIDKWVDRLIADREDRNSELALQHVLIRWRDNVKDVMPLIENNYVLKPLKPVVEDVNRLSELGLRLAGLVARGEPIDDRQRQAWQRELDAAAQVRDEVVIAVVYPLEKLLRAIGRSSN</sequence>
<feature type="signal peptide" evidence="9">
    <location>
        <begin position="1"/>
        <end position="22"/>
    </location>
</feature>
<dbReference type="GO" id="GO:0016020">
    <property type="term" value="C:membrane"/>
    <property type="evidence" value="ECO:0007669"/>
    <property type="project" value="TreeGrafter"/>
</dbReference>
<feature type="domain" description="Glycoside hydrolase family 20 catalytic" evidence="10">
    <location>
        <begin position="548"/>
        <end position="590"/>
    </location>
</feature>
<evidence type="ECO:0000259" key="11">
    <source>
        <dbReference type="Pfam" id="PF02838"/>
    </source>
</evidence>
<evidence type="ECO:0000256" key="5">
    <source>
        <dbReference type="ARBA" id="ARBA00023295"/>
    </source>
</evidence>
<dbReference type="InterPro" id="IPR029018">
    <property type="entry name" value="Hex-like_dom2"/>
</dbReference>
<evidence type="ECO:0000313" key="12">
    <source>
        <dbReference type="EMBL" id="MBK4715643.1"/>
    </source>
</evidence>
<evidence type="ECO:0000256" key="8">
    <source>
        <dbReference type="PIRSR" id="PIRSR625705-1"/>
    </source>
</evidence>
<evidence type="ECO:0000256" key="2">
    <source>
        <dbReference type="ARBA" id="ARBA00006285"/>
    </source>
</evidence>
<dbReference type="EC" id="3.2.1.52" evidence="3"/>
<evidence type="ECO:0000256" key="4">
    <source>
        <dbReference type="ARBA" id="ARBA00022801"/>
    </source>
</evidence>
<evidence type="ECO:0000256" key="3">
    <source>
        <dbReference type="ARBA" id="ARBA00012663"/>
    </source>
</evidence>
<dbReference type="GO" id="GO:0004563">
    <property type="term" value="F:beta-N-acetylhexosaminidase activity"/>
    <property type="evidence" value="ECO:0007669"/>
    <property type="project" value="UniProtKB-EC"/>
</dbReference>
<dbReference type="InterPro" id="IPR015883">
    <property type="entry name" value="Glyco_hydro_20_cat"/>
</dbReference>
<proteinExistence type="inferred from homology"/>
<feature type="domain" description="Beta-hexosaminidase bacterial type N-terminal" evidence="11">
    <location>
        <begin position="30"/>
        <end position="159"/>
    </location>
</feature>
<dbReference type="EMBL" id="JAEPBH010000022">
    <property type="protein sequence ID" value="MBK4715643.1"/>
    <property type="molecule type" value="Genomic_DNA"/>
</dbReference>
<evidence type="ECO:0000256" key="9">
    <source>
        <dbReference type="SAM" id="SignalP"/>
    </source>
</evidence>
<dbReference type="PANTHER" id="PTHR22600:SF57">
    <property type="entry name" value="BETA-N-ACETYLHEXOSAMINIDASE"/>
    <property type="match status" value="1"/>
</dbReference>
<dbReference type="Pfam" id="PF02838">
    <property type="entry name" value="Glyco_hydro_20b"/>
    <property type="match status" value="1"/>
</dbReference>
<organism evidence="12 13">
    <name type="scientific">Tenebrionibacter intestinalis</name>
    <dbReference type="NCBI Taxonomy" id="2799638"/>
    <lineage>
        <taxon>Bacteria</taxon>
        <taxon>Pseudomonadati</taxon>
        <taxon>Pseudomonadota</taxon>
        <taxon>Gammaproteobacteria</taxon>
        <taxon>Enterobacterales</taxon>
        <taxon>Enterobacteriaceae</taxon>
        <taxon>Tenebrionibacter/Tenebrionicola group</taxon>
        <taxon>Tenebrionibacter</taxon>
    </lineage>
</organism>
<dbReference type="InterPro" id="IPR015882">
    <property type="entry name" value="HEX_bac_N"/>
</dbReference>
<evidence type="ECO:0000259" key="10">
    <source>
        <dbReference type="Pfam" id="PF00728"/>
    </source>
</evidence>
<keyword evidence="5" id="KW-0326">Glycosidase</keyword>
<comment type="similarity">
    <text evidence="2">Belongs to the glycosyl hydrolase 20 family.</text>
</comment>
<dbReference type="AlphaFoldDB" id="A0A8K0V275"/>
<evidence type="ECO:0000313" key="13">
    <source>
        <dbReference type="Proteomes" id="UP000659047"/>
    </source>
</evidence>
<dbReference type="InterPro" id="IPR025705">
    <property type="entry name" value="Beta_hexosaminidase_sua/sub"/>
</dbReference>
<protein>
    <recommendedName>
        <fullName evidence="3">beta-N-acetylhexosaminidase</fullName>
        <ecNumber evidence="3">3.2.1.52</ecNumber>
    </recommendedName>
    <alternativeName>
        <fullName evidence="6">Beta-N-acetylhexosaminidase</fullName>
    </alternativeName>
    <alternativeName>
        <fullName evidence="7">N-acetyl-beta-glucosaminidase</fullName>
    </alternativeName>
</protein>
<feature type="domain" description="Glycoside hydrolase family 20 catalytic" evidence="10">
    <location>
        <begin position="163"/>
        <end position="474"/>
    </location>
</feature>
<keyword evidence="4" id="KW-0378">Hydrolase</keyword>
<dbReference type="GO" id="GO:0030203">
    <property type="term" value="P:glycosaminoglycan metabolic process"/>
    <property type="evidence" value="ECO:0007669"/>
    <property type="project" value="TreeGrafter"/>
</dbReference>
<keyword evidence="13" id="KW-1185">Reference proteome</keyword>
<gene>
    <name evidence="12" type="ORF">JJB97_09915</name>
</gene>
<feature type="active site" description="Proton donor" evidence="8">
    <location>
        <position position="319"/>
    </location>
</feature>
<keyword evidence="9" id="KW-0732">Signal</keyword>
<dbReference type="GO" id="GO:0005975">
    <property type="term" value="P:carbohydrate metabolic process"/>
    <property type="evidence" value="ECO:0007669"/>
    <property type="project" value="InterPro"/>
</dbReference>
<dbReference type="Pfam" id="PF00728">
    <property type="entry name" value="Glyco_hydro_20"/>
    <property type="match status" value="2"/>
</dbReference>